<evidence type="ECO:0000313" key="6">
    <source>
        <dbReference type="Proteomes" id="UP001152178"/>
    </source>
</evidence>
<evidence type="ECO:0000256" key="1">
    <source>
        <dbReference type="ARBA" id="ARBA00022670"/>
    </source>
</evidence>
<feature type="domain" description="Peptidase M41 FtsH extracellular" evidence="4">
    <location>
        <begin position="21"/>
        <end position="120"/>
    </location>
</feature>
<keyword evidence="3" id="KW-0472">Membrane</keyword>
<dbReference type="InterPro" id="IPR011546">
    <property type="entry name" value="Pept_M41_FtsH_extracell"/>
</dbReference>
<dbReference type="Pfam" id="PF06480">
    <property type="entry name" value="FtsH_ext"/>
    <property type="match status" value="1"/>
</dbReference>
<comment type="caution">
    <text evidence="5">The sequence shown here is derived from an EMBL/GenBank/DDBJ whole genome shotgun (WGS) entry which is preliminary data.</text>
</comment>
<evidence type="ECO:0000256" key="3">
    <source>
        <dbReference type="SAM" id="Phobius"/>
    </source>
</evidence>
<reference evidence="5" key="1">
    <citation type="submission" date="2022-11" db="EMBL/GenBank/DDBJ databases">
        <authorList>
            <person name="Coimbra C."/>
        </authorList>
    </citation>
    <scope>NUCLEOTIDE SEQUENCE</scope>
    <source>
        <strain evidence="5">Jales19</strain>
    </source>
</reference>
<evidence type="ECO:0000313" key="5">
    <source>
        <dbReference type="EMBL" id="MCZ8548154.1"/>
    </source>
</evidence>
<name>A0ABT4R3E5_9HYPH</name>
<keyword evidence="3" id="KW-1133">Transmembrane helix</keyword>
<keyword evidence="1" id="KW-0645">Protease</keyword>
<keyword evidence="3" id="KW-0812">Transmembrane</keyword>
<dbReference type="RefSeq" id="WP_269908411.1">
    <property type="nucleotide sequence ID" value="NZ_JAPFQA010000022.1"/>
</dbReference>
<protein>
    <submittedName>
        <fullName evidence="5">ATP-dependent metallopeptidase FtsH/Yme1/Tma family protein</fullName>
    </submittedName>
</protein>
<keyword evidence="2" id="KW-0378">Hydrolase</keyword>
<sequence length="195" mass="21431">MTRTVTTDAPRPPWWRTSKVWWIVGIAAVLILLLGFFIQQAGKPAPMPYSTFLDQLDAANVASVTFKETEVDGIFKHPVDASVATGTAHRDSFSTRMPDFGDPALIPELHKQRVVIDVNVPSAWAWLLGRIPFPILIFLGAIVVGWLVRLVRGGKARSESAMPMHGMMGLFAGLFGKQQQASNPPAHDSDETKNQ</sequence>
<keyword evidence="6" id="KW-1185">Reference proteome</keyword>
<feature type="transmembrane region" description="Helical" evidence="3">
    <location>
        <begin position="20"/>
        <end position="38"/>
    </location>
</feature>
<feature type="transmembrane region" description="Helical" evidence="3">
    <location>
        <begin position="123"/>
        <end position="148"/>
    </location>
</feature>
<accession>A0ABT4R3E5</accession>
<dbReference type="Gene3D" id="3.30.720.210">
    <property type="match status" value="1"/>
</dbReference>
<dbReference type="EMBL" id="JAPFQA010000022">
    <property type="protein sequence ID" value="MCZ8548154.1"/>
    <property type="molecule type" value="Genomic_DNA"/>
</dbReference>
<organism evidence="5 6">
    <name type="scientific">Mesorhizobium qingshengii</name>
    <dbReference type="NCBI Taxonomy" id="1165689"/>
    <lineage>
        <taxon>Bacteria</taxon>
        <taxon>Pseudomonadati</taxon>
        <taxon>Pseudomonadota</taxon>
        <taxon>Alphaproteobacteria</taxon>
        <taxon>Hyphomicrobiales</taxon>
        <taxon>Phyllobacteriaceae</taxon>
        <taxon>Mesorhizobium</taxon>
    </lineage>
</organism>
<proteinExistence type="predicted"/>
<evidence type="ECO:0000259" key="4">
    <source>
        <dbReference type="Pfam" id="PF06480"/>
    </source>
</evidence>
<gene>
    <name evidence="5" type="ORF">OOJ09_28590</name>
</gene>
<evidence type="ECO:0000256" key="2">
    <source>
        <dbReference type="ARBA" id="ARBA00022801"/>
    </source>
</evidence>
<dbReference type="Proteomes" id="UP001152178">
    <property type="component" value="Unassembled WGS sequence"/>
</dbReference>